<keyword evidence="1" id="KW-0067">ATP-binding</keyword>
<dbReference type="CDD" id="cd01983">
    <property type="entry name" value="SIMIBI"/>
    <property type="match status" value="1"/>
</dbReference>
<dbReference type="InterPro" id="IPR027417">
    <property type="entry name" value="P-loop_NTPase"/>
</dbReference>
<evidence type="ECO:0000313" key="1">
    <source>
        <dbReference type="EMBL" id="PSB21907.1"/>
    </source>
</evidence>
<reference evidence="1 2" key="1">
    <citation type="submission" date="2018-02" db="EMBL/GenBank/DDBJ databases">
        <authorList>
            <person name="Cohen D.B."/>
            <person name="Kent A.D."/>
        </authorList>
    </citation>
    <scope>NUCLEOTIDE SEQUENCE [LARGE SCALE GENOMIC DNA]</scope>
    <source>
        <strain evidence="1 2">ULC007</strain>
    </source>
</reference>
<dbReference type="Proteomes" id="UP000238634">
    <property type="component" value="Unassembled WGS sequence"/>
</dbReference>
<reference evidence="1 2" key="2">
    <citation type="submission" date="2018-03" db="EMBL/GenBank/DDBJ databases">
        <title>The ancient ancestry and fast evolution of plastids.</title>
        <authorList>
            <person name="Moore K.R."/>
            <person name="Magnabosco C."/>
            <person name="Momper L."/>
            <person name="Gold D.A."/>
            <person name="Bosak T."/>
            <person name="Fournier G.P."/>
        </authorList>
    </citation>
    <scope>NUCLEOTIDE SEQUENCE [LARGE SCALE GENOMIC DNA]</scope>
    <source>
        <strain evidence="1 2">ULC007</strain>
    </source>
</reference>
<keyword evidence="2" id="KW-1185">Reference proteome</keyword>
<name>A0A2T1DN24_9CYAN</name>
<accession>A0A2T1DN24</accession>
<dbReference type="SUPFAM" id="SSF52540">
    <property type="entry name" value="P-loop containing nucleoside triphosphate hydrolases"/>
    <property type="match status" value="1"/>
</dbReference>
<comment type="caution">
    <text evidence="1">The sequence shown here is derived from an EMBL/GenBank/DDBJ whole genome shotgun (WGS) entry which is preliminary data.</text>
</comment>
<evidence type="ECO:0000313" key="2">
    <source>
        <dbReference type="Proteomes" id="UP000238634"/>
    </source>
</evidence>
<sequence length="455" mass="52914">MPLDYLTEIYSSFEPFQPPPREAYVDCQEVRGGWEVVRELGRKIARSKQPTCQLYSGHRGVGKSTELLRLREYLEAEKFKVVYFAADDEDIEPQDTEYADILFACVRHLVRDVQIPEDHNPLVKWMKSRWQWLKEFALTEYEFTDLKLEQQISQFAKISANLRAVPDKRREFRQKLNTNTQSLVDALNEFIGEAKSVLPKDCKGVVLVADNLDRIVEVKESATKPSNYDEIYLSRSEILRGLACHVIYTIPISMVYSDRSTQLEDNYDKPDVLPMVMVKNPDGTENQKGLEKLRELIMRRMVLTDPNLMQTLEGRVEGLDTPPVFDSPETLRLLCLMSGGHVRNLMQMIQKAIDWTDQLPITAKAAKRAIDETRETYNRAIQEHQWVLLAQACTVRQRENDVEHMRLMLNRCLLEYRYYDQQDELQVWCNVHPLIEGIPKFQDALKKVQAAHESS</sequence>
<dbReference type="GO" id="GO:0005524">
    <property type="term" value="F:ATP binding"/>
    <property type="evidence" value="ECO:0007669"/>
    <property type="project" value="UniProtKB-KW"/>
</dbReference>
<dbReference type="RefSeq" id="WP_073068932.1">
    <property type="nucleotide sequence ID" value="NZ_MPPI01000001.1"/>
</dbReference>
<gene>
    <name evidence="1" type="ORF">C7B65_00320</name>
</gene>
<dbReference type="OrthoDB" id="477505at2"/>
<dbReference type="AlphaFoldDB" id="A0A2T1DN24"/>
<keyword evidence="1" id="KW-0547">Nucleotide-binding</keyword>
<proteinExistence type="predicted"/>
<protein>
    <submittedName>
        <fullName evidence="1">ATP-binding protein</fullName>
    </submittedName>
</protein>
<dbReference type="STRING" id="1920490.GCA_001895925_00610"/>
<organism evidence="1 2">
    <name type="scientific">Phormidesmis priestleyi ULC007</name>
    <dbReference type="NCBI Taxonomy" id="1920490"/>
    <lineage>
        <taxon>Bacteria</taxon>
        <taxon>Bacillati</taxon>
        <taxon>Cyanobacteriota</taxon>
        <taxon>Cyanophyceae</taxon>
        <taxon>Leptolyngbyales</taxon>
        <taxon>Leptolyngbyaceae</taxon>
        <taxon>Phormidesmis</taxon>
    </lineage>
</organism>
<dbReference type="EMBL" id="PVWG01000001">
    <property type="protein sequence ID" value="PSB21907.1"/>
    <property type="molecule type" value="Genomic_DNA"/>
</dbReference>